<evidence type="ECO:0000256" key="2">
    <source>
        <dbReference type="SAM" id="Phobius"/>
    </source>
</evidence>
<dbReference type="EMBL" id="JAQQLI010000028">
    <property type="protein sequence ID" value="MDC7787488.1"/>
    <property type="molecule type" value="Genomic_DNA"/>
</dbReference>
<evidence type="ECO:0000313" key="4">
    <source>
        <dbReference type="Proteomes" id="UP001165652"/>
    </source>
</evidence>
<dbReference type="Gene3D" id="1.25.40.10">
    <property type="entry name" value="Tetratricopeptide repeat domain"/>
    <property type="match status" value="1"/>
</dbReference>
<evidence type="ECO:0000313" key="3">
    <source>
        <dbReference type="EMBL" id="MDC7787488.1"/>
    </source>
</evidence>
<proteinExistence type="predicted"/>
<evidence type="ECO:0008006" key="5">
    <source>
        <dbReference type="Google" id="ProtNLM"/>
    </source>
</evidence>
<sequence length="589" mass="64072">MRAALARITASQRFRDSPQIAAFLTYVVERTLAGKAEQIKGYTIAVEAFGRDASFDPNSQSIVRTEAARLRQELARYYAEPGRDDPIRIELPRGRYVPVFVRRAVPDCDVTPDRDAAAEPATAPVPPAPPAVVTPPPVSAPPAARRRFQIAPAWFVVLAFVGYGLFDAAVLHGWTPWRPTASSAGPAAGTARRHRDEPWITVAPVTTVGPGAGLSLSPAGLRHKLTDALSRFEDIVVVAAEPAAPETGLVDPAAGVDYVLVPTLVRLGDRTILRLRLLGLPNRLVVWADEFPVEAENDGPDGPFRRIVLEVTSALLQPFGVIPAAERRKRGDRPPAAYDCVLDAAEVARYFDPERRERTRACLEQAIQDDPGFAYGHVLLARLHFRDYVFGFAEADILERSLALTRRAVELAPTSARAHYTLMHIQVARGHVARGLAHGDTALELNPYDVRVLMQVGGQLVAAGQVERGLALLRQARRSTVSNPLPLTWSMFLAAFLTHDLAGMATSVDQMPGAYDFNALARALFLAASGDLASARAVLAPLKARRSPWTEQPRALFARFIPAPGIVERLADSLDRIMVEGAEETATIR</sequence>
<keyword evidence="2" id="KW-0472">Membrane</keyword>
<name>A0ABT5JDF1_RHOTP</name>
<keyword evidence="4" id="KW-1185">Reference proteome</keyword>
<reference evidence="3" key="2">
    <citation type="submission" date="2023-02" db="EMBL/GenBank/DDBJ databases">
        <authorList>
            <person name="Rayyan A."/>
            <person name="Meyer T."/>
            <person name="Kyndt J.A."/>
        </authorList>
    </citation>
    <scope>NUCLEOTIDE SEQUENCE</scope>
    <source>
        <strain evidence="3">DSM 9987</strain>
    </source>
</reference>
<organism evidence="3 4">
    <name type="scientific">Rhodoplanes tepidamans</name>
    <name type="common">Rhodoplanes cryptolactis</name>
    <dbReference type="NCBI Taxonomy" id="200616"/>
    <lineage>
        <taxon>Bacteria</taxon>
        <taxon>Pseudomonadati</taxon>
        <taxon>Pseudomonadota</taxon>
        <taxon>Alphaproteobacteria</taxon>
        <taxon>Hyphomicrobiales</taxon>
        <taxon>Nitrobacteraceae</taxon>
        <taxon>Rhodoplanes</taxon>
    </lineage>
</organism>
<accession>A0ABT5JDF1</accession>
<feature type="compositionally biased region" description="Pro residues" evidence="1">
    <location>
        <begin position="123"/>
        <end position="136"/>
    </location>
</feature>
<reference evidence="3" key="1">
    <citation type="journal article" date="2023" name="Microbiol Resour">
        <title>Genome Sequences of Rhodoplanes serenus and Two Thermotolerant Strains, Rhodoplanes tepidamans and 'Rhodoplanes cryptolactis,' Further Refine the Genus.</title>
        <authorList>
            <person name="Rayyan A.A."/>
            <person name="Kyndt J.A."/>
        </authorList>
    </citation>
    <scope>NUCLEOTIDE SEQUENCE</scope>
    <source>
        <strain evidence="3">DSM 9987</strain>
    </source>
</reference>
<gene>
    <name evidence="3" type="ORF">PQJ73_17500</name>
</gene>
<feature type="region of interest" description="Disordered" evidence="1">
    <location>
        <begin position="111"/>
        <end position="136"/>
    </location>
</feature>
<dbReference type="Proteomes" id="UP001165652">
    <property type="component" value="Unassembled WGS sequence"/>
</dbReference>
<dbReference type="RefSeq" id="WP_272778327.1">
    <property type="nucleotide sequence ID" value="NZ_JAQQLI010000028.1"/>
</dbReference>
<dbReference type="InterPro" id="IPR011990">
    <property type="entry name" value="TPR-like_helical_dom_sf"/>
</dbReference>
<keyword evidence="2" id="KW-1133">Transmembrane helix</keyword>
<dbReference type="SUPFAM" id="SSF48452">
    <property type="entry name" value="TPR-like"/>
    <property type="match status" value="1"/>
</dbReference>
<evidence type="ECO:0000256" key="1">
    <source>
        <dbReference type="SAM" id="MobiDB-lite"/>
    </source>
</evidence>
<comment type="caution">
    <text evidence="3">The sequence shown here is derived from an EMBL/GenBank/DDBJ whole genome shotgun (WGS) entry which is preliminary data.</text>
</comment>
<feature type="transmembrane region" description="Helical" evidence="2">
    <location>
        <begin position="153"/>
        <end position="174"/>
    </location>
</feature>
<keyword evidence="2" id="KW-0812">Transmembrane</keyword>
<protein>
    <recommendedName>
        <fullName evidence="5">Adenylate cyclase</fullName>
    </recommendedName>
</protein>